<dbReference type="InterPro" id="IPR051459">
    <property type="entry name" value="Cytochrome_c-type_DH"/>
</dbReference>
<dbReference type="InterPro" id="IPR036909">
    <property type="entry name" value="Cyt_c-like_dom_sf"/>
</dbReference>
<sequence length="336" mass="35027">MPIAQGVLSSPQANATFAEKGTMRFGIGIALGGAVGAIALACSGPATRGAPAPLLAAASLTVPDIARLPDDEAGRLVRRGRDLVAHTADRIGPGTARAYSGNGLDCQSCHIEAGTRAFALPLVAAYADYPQYRARSGRVETIADRVNGCMMRSLNGRPLPVDGPEMTAIVAYLRFLSSAGASSFGRGTGQIAELSRPADPQRGSGIYARVCAACHGVDGAGQKSDEGKGYAVPPLWGRDSFNDGAGMARLIQAANFIHAQMPPGGPGLAGEDAWDVAAYVEAHPRPHKADLDADYPDRRTKPVDAPYGPYPDGFDARQHRFGPFAPIRQGHDGKGM</sequence>
<evidence type="ECO:0000256" key="1">
    <source>
        <dbReference type="ARBA" id="ARBA00022617"/>
    </source>
</evidence>
<evidence type="ECO:0000256" key="3">
    <source>
        <dbReference type="ARBA" id="ARBA00023004"/>
    </source>
</evidence>
<dbReference type="Proteomes" id="UP000004728">
    <property type="component" value="Unassembled WGS sequence"/>
</dbReference>
<dbReference type="eggNOG" id="COG3258">
    <property type="taxonomic scope" value="Bacteria"/>
</dbReference>
<feature type="region of interest" description="Disordered" evidence="5">
    <location>
        <begin position="285"/>
        <end position="336"/>
    </location>
</feature>
<dbReference type="GO" id="GO:0009055">
    <property type="term" value="F:electron transfer activity"/>
    <property type="evidence" value="ECO:0007669"/>
    <property type="project" value="InterPro"/>
</dbReference>
<evidence type="ECO:0000256" key="4">
    <source>
        <dbReference type="PROSITE-ProRule" id="PRU00433"/>
    </source>
</evidence>
<dbReference type="Pfam" id="PF13442">
    <property type="entry name" value="Cytochrome_CBB3"/>
    <property type="match status" value="1"/>
</dbReference>
<gene>
    <name evidence="7" type="ORF">Y88_0119</name>
</gene>
<feature type="compositionally biased region" description="Basic and acidic residues" evidence="5">
    <location>
        <begin position="285"/>
        <end position="302"/>
    </location>
</feature>
<dbReference type="HOGENOM" id="CLU_058582_0_0_5"/>
<dbReference type="GO" id="GO:0046872">
    <property type="term" value="F:metal ion binding"/>
    <property type="evidence" value="ECO:0007669"/>
    <property type="project" value="UniProtKB-KW"/>
</dbReference>
<dbReference type="STRING" id="983920.Y88_0119"/>
<dbReference type="PANTHER" id="PTHR35008">
    <property type="entry name" value="BLL4482 PROTEIN-RELATED"/>
    <property type="match status" value="1"/>
</dbReference>
<accession>F1ZB66</accession>
<comment type="caution">
    <text evidence="7">The sequence shown here is derived from an EMBL/GenBank/DDBJ whole genome shotgun (WGS) entry which is preliminary data.</text>
</comment>
<evidence type="ECO:0000256" key="5">
    <source>
        <dbReference type="SAM" id="MobiDB-lite"/>
    </source>
</evidence>
<reference evidence="7 8" key="1">
    <citation type="journal article" date="2012" name="J. Bacteriol.">
        <title>Draft Genome Sequence of Novosphingobium nitrogenifigens Y88T.</title>
        <authorList>
            <person name="Strabala T.J."/>
            <person name="Macdonald L."/>
            <person name="Liu V."/>
            <person name="Smit A.M."/>
        </authorList>
    </citation>
    <scope>NUCLEOTIDE SEQUENCE [LARGE SCALE GENOMIC DNA]</scope>
    <source>
        <strain evidence="7 8">DSM 19370</strain>
    </source>
</reference>
<keyword evidence="3 4" id="KW-0408">Iron</keyword>
<dbReference type="InterPro" id="IPR009056">
    <property type="entry name" value="Cyt_c-like_dom"/>
</dbReference>
<dbReference type="AlphaFoldDB" id="F1ZB66"/>
<dbReference type="EMBL" id="AEWJ01000044">
    <property type="protein sequence ID" value="EGD58067.1"/>
    <property type="molecule type" value="Genomic_DNA"/>
</dbReference>
<organism evidence="7 8">
    <name type="scientific">Novosphingobium nitrogenifigens DSM 19370</name>
    <dbReference type="NCBI Taxonomy" id="983920"/>
    <lineage>
        <taxon>Bacteria</taxon>
        <taxon>Pseudomonadati</taxon>
        <taxon>Pseudomonadota</taxon>
        <taxon>Alphaproteobacteria</taxon>
        <taxon>Sphingomonadales</taxon>
        <taxon>Sphingomonadaceae</taxon>
        <taxon>Novosphingobium</taxon>
    </lineage>
</organism>
<evidence type="ECO:0000313" key="7">
    <source>
        <dbReference type="EMBL" id="EGD58067.1"/>
    </source>
</evidence>
<dbReference type="InParanoid" id="F1ZB66"/>
<keyword evidence="1 4" id="KW-0349">Heme</keyword>
<dbReference type="GO" id="GO:0020037">
    <property type="term" value="F:heme binding"/>
    <property type="evidence" value="ECO:0007669"/>
    <property type="project" value="InterPro"/>
</dbReference>
<name>F1ZB66_9SPHN</name>
<dbReference type="SUPFAM" id="SSF46626">
    <property type="entry name" value="Cytochrome c"/>
    <property type="match status" value="2"/>
</dbReference>
<protein>
    <submittedName>
        <fullName evidence="7">Cytochrome c class I</fullName>
    </submittedName>
</protein>
<proteinExistence type="predicted"/>
<evidence type="ECO:0000313" key="8">
    <source>
        <dbReference type="Proteomes" id="UP000004728"/>
    </source>
</evidence>
<evidence type="ECO:0000259" key="6">
    <source>
        <dbReference type="PROSITE" id="PS51007"/>
    </source>
</evidence>
<dbReference type="PANTHER" id="PTHR35008:SF9">
    <property type="entry name" value="CYTOCHROME C DOMAIN-CONTAINING PROTEIN"/>
    <property type="match status" value="1"/>
</dbReference>
<dbReference type="PROSITE" id="PS51007">
    <property type="entry name" value="CYTC"/>
    <property type="match status" value="1"/>
</dbReference>
<keyword evidence="8" id="KW-1185">Reference proteome</keyword>
<dbReference type="Pfam" id="PF21342">
    <property type="entry name" value="SoxA-TsdA_cyt-c"/>
    <property type="match status" value="1"/>
</dbReference>
<dbReference type="Gene3D" id="1.10.760.10">
    <property type="entry name" value="Cytochrome c-like domain"/>
    <property type="match status" value="2"/>
</dbReference>
<feature type="domain" description="Cytochrome c" evidence="6">
    <location>
        <begin position="198"/>
        <end position="284"/>
    </location>
</feature>
<evidence type="ECO:0000256" key="2">
    <source>
        <dbReference type="ARBA" id="ARBA00022723"/>
    </source>
</evidence>
<keyword evidence="2 4" id="KW-0479">Metal-binding</keyword>